<protein>
    <submittedName>
        <fullName evidence="1">Uncharacterized protein</fullName>
    </submittedName>
</protein>
<evidence type="ECO:0000313" key="2">
    <source>
        <dbReference type="Proteomes" id="UP001177260"/>
    </source>
</evidence>
<dbReference type="Proteomes" id="UP001177260">
    <property type="component" value="Unassembled WGS sequence"/>
</dbReference>
<proteinExistence type="predicted"/>
<keyword evidence="2" id="KW-1185">Reference proteome</keyword>
<gene>
    <name evidence="1" type="ORF">N8T08_008314</name>
</gene>
<comment type="caution">
    <text evidence="1">The sequence shown here is derived from an EMBL/GenBank/DDBJ whole genome shotgun (WGS) entry which is preliminary data.</text>
</comment>
<organism evidence="1 2">
    <name type="scientific">Aspergillus melleus</name>
    <dbReference type="NCBI Taxonomy" id="138277"/>
    <lineage>
        <taxon>Eukaryota</taxon>
        <taxon>Fungi</taxon>
        <taxon>Dikarya</taxon>
        <taxon>Ascomycota</taxon>
        <taxon>Pezizomycotina</taxon>
        <taxon>Eurotiomycetes</taxon>
        <taxon>Eurotiomycetidae</taxon>
        <taxon>Eurotiales</taxon>
        <taxon>Aspergillaceae</taxon>
        <taxon>Aspergillus</taxon>
        <taxon>Aspergillus subgen. Circumdati</taxon>
    </lineage>
</organism>
<dbReference type="EMBL" id="JAOPJF010000056">
    <property type="protein sequence ID" value="KAK1141991.1"/>
    <property type="molecule type" value="Genomic_DNA"/>
</dbReference>
<accession>A0ACC3AVZ1</accession>
<evidence type="ECO:0000313" key="1">
    <source>
        <dbReference type="EMBL" id="KAK1141991.1"/>
    </source>
</evidence>
<reference evidence="1 2" key="1">
    <citation type="journal article" date="2023" name="ACS Omega">
        <title>Identification of the Neoaspergillic Acid Biosynthesis Gene Cluster by Establishing an In Vitro CRISPR-Ribonucleoprotein Genetic System in Aspergillus melleus.</title>
        <authorList>
            <person name="Yuan B."/>
            <person name="Grau M.F."/>
            <person name="Murata R.M."/>
            <person name="Torok T."/>
            <person name="Venkateswaran K."/>
            <person name="Stajich J.E."/>
            <person name="Wang C.C.C."/>
        </authorList>
    </citation>
    <scope>NUCLEOTIDE SEQUENCE [LARGE SCALE GENOMIC DNA]</scope>
    <source>
        <strain evidence="1 2">IMV 1140</strain>
    </source>
</reference>
<sequence length="925" mass="102297">MRLSDLDSEEESDHRQAPPSIPASPSRAFDKDAKSPGHTHTIFSSQGLQIVKSRFKIMAELQDLEQACYSPELNPAKYARRVTKGPETVLHVDFGEDEMISVLELMSLHGLQRTANSEISLADQIIQALSSCTVSDDITRKLSRIYKLSHVLSTQGVHGDSTSILKLLQSPGNKEAKGLIAEVLEQEEQNCGGQCGYQVEEIHRLAACLQCASKINRRHHRDIDAFLRDAKTGCLPSIPCVVKAVASPDKLSPDSRRPRGSQRLCKRWKGASNDVVAMAWSPDGTRFAVGATAQCDEHNMEYNRRNNLLLGDLTRSCLEELSDHCIPRPAGGRANRAMSDTQLFMSVTAVQWFQDFLFTGSYDNTVKLWDLAGGKASCYKTLRHDAKVLVMARSTFEPNLLATGTHAIGLWNLKESTYTSLGLSEHVSKKGLELVPTSLAWGTIPSTKNMLLAGLAESDDGIPQNGHLAVWRVGEGEAIPVQYSPNSQNIFDIKWHPTSEAFVTGSSTGLRNIGSVVRHYEPLKTRRGIYEFDCPALDINEVTFCPVNSNYVTASCTDGNTYVWDYRKNNDFVLKLPHGGPLNQTDETLTREQADVGVTVALWGNGVDQFYTGASDGILKKWNILKSHEDALVEDTASLEEEITCATFSDDKSNLLVGDAAGGIHVLSSGPSFNTDERSFTFESAPQLACEDSESEPESGIKAGRNLLSSGQLFLHPVYGVGQGPHYTGPFAAWARPEGTPSENIARTQLRRELQIRQLDGIPIEYRSELDDQSRRDVEAQIQLARIRNLRKGENKRKRNESANSINRAPIVHDFIDLCSDDEDQPRPLMVPSGELKRRAKTPRSEPLIVNTEYDIIDLTGDTDSEELAGVPPGMEPGRSPDHVTFGEVRSLKDERAEELEEALSEDFWWPPNHTVDPNIHDDAV</sequence>
<name>A0ACC3AVZ1_9EURO</name>